<comment type="caution">
    <text evidence="2">The sequence shown here is derived from an EMBL/GenBank/DDBJ whole genome shotgun (WGS) entry which is preliminary data.</text>
</comment>
<evidence type="ECO:0000313" key="3">
    <source>
        <dbReference type="Proteomes" id="UP000474228"/>
    </source>
</evidence>
<dbReference type="Proteomes" id="UP000474228">
    <property type="component" value="Unassembled WGS sequence"/>
</dbReference>
<dbReference type="EMBL" id="WNHJ01000830">
    <property type="protein sequence ID" value="MTV64477.1"/>
    <property type="molecule type" value="Genomic_DNA"/>
</dbReference>
<organism evidence="2 3">
    <name type="scientific">Streptococcus pneumoniae</name>
    <dbReference type="NCBI Taxonomy" id="1313"/>
    <lineage>
        <taxon>Bacteria</taxon>
        <taxon>Bacillati</taxon>
        <taxon>Bacillota</taxon>
        <taxon>Bacilli</taxon>
        <taxon>Lactobacillales</taxon>
        <taxon>Streptococcaceae</taxon>
        <taxon>Streptococcus</taxon>
    </lineage>
</organism>
<accession>A0A6G2D6P5</accession>
<feature type="region of interest" description="Disordered" evidence="1">
    <location>
        <begin position="1"/>
        <end position="32"/>
    </location>
</feature>
<name>A0A6G2D6P5_STREE</name>
<dbReference type="AlphaFoldDB" id="A0A6G2D6P5"/>
<sequence length="78" mass="8534">MSKEEKKAPAKVDAPAKTEAPKVTESKDILPPAQRLGLKATYATLWQNASGKKGDPNEKDSAGSPVLEKYYRNWCNAD</sequence>
<feature type="compositionally biased region" description="Basic and acidic residues" evidence="1">
    <location>
        <begin position="1"/>
        <end position="28"/>
    </location>
</feature>
<protein>
    <submittedName>
        <fullName evidence="2">Uncharacterized protein</fullName>
    </submittedName>
</protein>
<proteinExistence type="predicted"/>
<gene>
    <name evidence="2" type="ORF">GM539_14170</name>
</gene>
<evidence type="ECO:0000256" key="1">
    <source>
        <dbReference type="SAM" id="MobiDB-lite"/>
    </source>
</evidence>
<evidence type="ECO:0000313" key="2">
    <source>
        <dbReference type="EMBL" id="MTV64477.1"/>
    </source>
</evidence>
<reference evidence="2 3" key="1">
    <citation type="submission" date="2019-11" db="EMBL/GenBank/DDBJ databases">
        <title>Growth characteristics of pneumococcus vary with the chemical composition of the capsule and with environmental conditions.</title>
        <authorList>
            <person name="Tothpal A."/>
            <person name="Desobry K."/>
            <person name="Joshi S."/>
            <person name="Wyllie A.L."/>
            <person name="Weinberger D.M."/>
        </authorList>
    </citation>
    <scope>NUCLEOTIDE SEQUENCE [LARGE SCALE GENOMIC DNA]</scope>
    <source>
        <strain evidence="3">pnumococcus22F</strain>
    </source>
</reference>